<gene>
    <name evidence="2" type="ORF">ColLi_12373</name>
</gene>
<evidence type="ECO:0000256" key="1">
    <source>
        <dbReference type="PROSITE-ProRule" id="PRU00023"/>
    </source>
</evidence>
<proteinExistence type="predicted"/>
<dbReference type="InterPro" id="IPR002110">
    <property type="entry name" value="Ankyrin_rpt"/>
</dbReference>
<keyword evidence="3" id="KW-1185">Reference proteome</keyword>
<feature type="repeat" description="ANK" evidence="1">
    <location>
        <begin position="103"/>
        <end position="131"/>
    </location>
</feature>
<name>A0AA37GZH9_9PEZI</name>
<reference evidence="2 3" key="1">
    <citation type="submission" date="2021-07" db="EMBL/GenBank/DDBJ databases">
        <title>Genome data of Colletotrichum spaethianum.</title>
        <authorList>
            <person name="Utami Y.D."/>
            <person name="Hiruma K."/>
        </authorList>
    </citation>
    <scope>NUCLEOTIDE SEQUENCE [LARGE SCALE GENOMIC DNA]</scope>
    <source>
        <strain evidence="2 3">MAFF 242679</strain>
    </source>
</reference>
<accession>A0AA37GZH9</accession>
<dbReference type="SUPFAM" id="SSF48403">
    <property type="entry name" value="Ankyrin repeat"/>
    <property type="match status" value="1"/>
</dbReference>
<evidence type="ECO:0000313" key="2">
    <source>
        <dbReference type="EMBL" id="GJC89535.1"/>
    </source>
</evidence>
<sequence length="150" mass="16575">MSINKLPNELLAIVASVLNGDHDLMAAARISLSFRSVFDEQLFKKYGESGLALLWATATGDEEALQTAIDMGVCLQAGWPTKWRNLWKDNCPPWWKLFEAKLKGYSALHIVTELGRMKILEVLISAGAPVNGLAPCRWRCSDGPPVHAIQ</sequence>
<dbReference type="EMBL" id="BPPX01000042">
    <property type="protein sequence ID" value="GJC89535.1"/>
    <property type="molecule type" value="Genomic_DNA"/>
</dbReference>
<dbReference type="Proteomes" id="UP001055172">
    <property type="component" value="Unassembled WGS sequence"/>
</dbReference>
<dbReference type="AlphaFoldDB" id="A0AA37GZH9"/>
<comment type="caution">
    <text evidence="2">The sequence shown here is derived from an EMBL/GenBank/DDBJ whole genome shotgun (WGS) entry which is preliminary data.</text>
</comment>
<organism evidence="2 3">
    <name type="scientific">Colletotrichum liriopes</name>
    <dbReference type="NCBI Taxonomy" id="708192"/>
    <lineage>
        <taxon>Eukaryota</taxon>
        <taxon>Fungi</taxon>
        <taxon>Dikarya</taxon>
        <taxon>Ascomycota</taxon>
        <taxon>Pezizomycotina</taxon>
        <taxon>Sordariomycetes</taxon>
        <taxon>Hypocreomycetidae</taxon>
        <taxon>Glomerellales</taxon>
        <taxon>Glomerellaceae</taxon>
        <taxon>Colletotrichum</taxon>
        <taxon>Colletotrichum spaethianum species complex</taxon>
    </lineage>
</organism>
<protein>
    <submittedName>
        <fullName evidence="2">Uncharacterized protein</fullName>
    </submittedName>
</protein>
<dbReference type="PROSITE" id="PS50088">
    <property type="entry name" value="ANK_REPEAT"/>
    <property type="match status" value="1"/>
</dbReference>
<dbReference type="PROSITE" id="PS50297">
    <property type="entry name" value="ANK_REP_REGION"/>
    <property type="match status" value="1"/>
</dbReference>
<dbReference type="InterPro" id="IPR036770">
    <property type="entry name" value="Ankyrin_rpt-contain_sf"/>
</dbReference>
<dbReference type="Gene3D" id="1.25.40.20">
    <property type="entry name" value="Ankyrin repeat-containing domain"/>
    <property type="match status" value="1"/>
</dbReference>
<evidence type="ECO:0000313" key="3">
    <source>
        <dbReference type="Proteomes" id="UP001055172"/>
    </source>
</evidence>
<keyword evidence="1" id="KW-0040">ANK repeat</keyword>